<dbReference type="EMBL" id="AP027151">
    <property type="protein sequence ID" value="BDV41207.1"/>
    <property type="molecule type" value="Genomic_DNA"/>
</dbReference>
<reference evidence="1 2" key="1">
    <citation type="submission" date="2022-12" db="EMBL/GenBank/DDBJ databases">
        <title>Polyphasic characterization of Geotalea uranireducens NIT-SL11 newly isolated from a complex of sewage sludge and microbially reduced graphene oxide.</title>
        <authorList>
            <person name="Xie L."/>
            <person name="Yoshida N."/>
            <person name="Meng L."/>
        </authorList>
    </citation>
    <scope>NUCLEOTIDE SEQUENCE [LARGE SCALE GENOMIC DNA]</scope>
    <source>
        <strain evidence="1 2">NIT-SL11</strain>
    </source>
</reference>
<accession>A0ABM8EG23</accession>
<evidence type="ECO:0000313" key="1">
    <source>
        <dbReference type="EMBL" id="BDV41207.1"/>
    </source>
</evidence>
<protein>
    <submittedName>
        <fullName evidence="1">Uncharacterized protein</fullName>
    </submittedName>
</protein>
<evidence type="ECO:0000313" key="2">
    <source>
        <dbReference type="Proteomes" id="UP001317705"/>
    </source>
</evidence>
<organism evidence="1 2">
    <name type="scientific">Geotalea uraniireducens</name>
    <dbReference type="NCBI Taxonomy" id="351604"/>
    <lineage>
        <taxon>Bacteria</taxon>
        <taxon>Pseudomonadati</taxon>
        <taxon>Thermodesulfobacteriota</taxon>
        <taxon>Desulfuromonadia</taxon>
        <taxon>Geobacterales</taxon>
        <taxon>Geobacteraceae</taxon>
        <taxon>Geotalea</taxon>
    </lineage>
</organism>
<name>A0ABM8EG23_9BACT</name>
<dbReference type="Proteomes" id="UP001317705">
    <property type="component" value="Chromosome"/>
</dbReference>
<keyword evidence="2" id="KW-1185">Reference proteome</keyword>
<gene>
    <name evidence="1" type="ORF">GURASL_01300</name>
</gene>
<sequence length="73" mass="8432">MKAGMIVFTLCRRNTVCILKTVLISEDAQINVAPFYLFQINRIGTLVSCRKFLKQKNIRNKTAQNCISQKKRL</sequence>
<proteinExistence type="predicted"/>